<dbReference type="Gene3D" id="3.30.565.10">
    <property type="entry name" value="Histidine kinase-like ATPase, C-terminal domain"/>
    <property type="match status" value="1"/>
</dbReference>
<protein>
    <recommendedName>
        <fullName evidence="2">histidine kinase</fullName>
        <ecNumber evidence="2">2.7.13.3</ecNumber>
    </recommendedName>
</protein>
<dbReference type="InterPro" id="IPR004358">
    <property type="entry name" value="Sig_transdc_His_kin-like_C"/>
</dbReference>
<dbReference type="AlphaFoldDB" id="A0A4V1LPC7"/>
<keyword evidence="9" id="KW-0175">Coiled coil</keyword>
<dbReference type="InterPro" id="IPR003594">
    <property type="entry name" value="HATPase_dom"/>
</dbReference>
<feature type="transmembrane region" description="Helical" evidence="10">
    <location>
        <begin position="7"/>
        <end position="31"/>
    </location>
</feature>
<keyword evidence="10" id="KW-0472">Membrane</keyword>
<keyword evidence="6 12" id="KW-0418">Kinase</keyword>
<dbReference type="Gene3D" id="1.10.287.130">
    <property type="match status" value="1"/>
</dbReference>
<evidence type="ECO:0000256" key="7">
    <source>
        <dbReference type="ARBA" id="ARBA00022840"/>
    </source>
</evidence>
<dbReference type="InterPro" id="IPR036097">
    <property type="entry name" value="HisK_dim/P_sf"/>
</dbReference>
<evidence type="ECO:0000256" key="5">
    <source>
        <dbReference type="ARBA" id="ARBA00022741"/>
    </source>
</evidence>
<feature type="domain" description="Histidine kinase" evidence="11">
    <location>
        <begin position="160"/>
        <end position="373"/>
    </location>
</feature>
<keyword evidence="5" id="KW-0547">Nucleotide-binding</keyword>
<dbReference type="PANTHER" id="PTHR43065">
    <property type="entry name" value="SENSOR HISTIDINE KINASE"/>
    <property type="match status" value="1"/>
</dbReference>
<evidence type="ECO:0000313" key="12">
    <source>
        <dbReference type="EMBL" id="RXJ60738.1"/>
    </source>
</evidence>
<dbReference type="EMBL" id="PDKN01000001">
    <property type="protein sequence ID" value="RXJ60738.1"/>
    <property type="molecule type" value="Genomic_DNA"/>
</dbReference>
<dbReference type="SMART" id="SM00387">
    <property type="entry name" value="HATPase_c"/>
    <property type="match status" value="1"/>
</dbReference>
<keyword evidence="3" id="KW-0597">Phosphoprotein</keyword>
<evidence type="ECO:0000256" key="1">
    <source>
        <dbReference type="ARBA" id="ARBA00000085"/>
    </source>
</evidence>
<dbReference type="EC" id="2.7.13.3" evidence="2"/>
<keyword evidence="4" id="KW-0808">Transferase</keyword>
<dbReference type="InterPro" id="IPR036890">
    <property type="entry name" value="HATPase_C_sf"/>
</dbReference>
<dbReference type="InterPro" id="IPR005467">
    <property type="entry name" value="His_kinase_dom"/>
</dbReference>
<evidence type="ECO:0000256" key="3">
    <source>
        <dbReference type="ARBA" id="ARBA00022553"/>
    </source>
</evidence>
<dbReference type="GO" id="GO:0000155">
    <property type="term" value="F:phosphorelay sensor kinase activity"/>
    <property type="evidence" value="ECO:0007669"/>
    <property type="project" value="InterPro"/>
</dbReference>
<dbReference type="SUPFAM" id="SSF47384">
    <property type="entry name" value="Homodimeric domain of signal transducing histidine kinase"/>
    <property type="match status" value="1"/>
</dbReference>
<dbReference type="Proteomes" id="UP000290657">
    <property type="component" value="Unassembled WGS sequence"/>
</dbReference>
<dbReference type="OrthoDB" id="9805967at2"/>
<evidence type="ECO:0000256" key="10">
    <source>
        <dbReference type="SAM" id="Phobius"/>
    </source>
</evidence>
<evidence type="ECO:0000256" key="2">
    <source>
        <dbReference type="ARBA" id="ARBA00012438"/>
    </source>
</evidence>
<dbReference type="PRINTS" id="PR00344">
    <property type="entry name" value="BCTRLSENSOR"/>
</dbReference>
<dbReference type="RefSeq" id="WP_128994872.1">
    <property type="nucleotide sequence ID" value="NZ_PDKN01000001.1"/>
</dbReference>
<keyword evidence="7" id="KW-0067">ATP-binding</keyword>
<keyword evidence="13" id="KW-1185">Reference proteome</keyword>
<dbReference type="GO" id="GO:0005524">
    <property type="term" value="F:ATP binding"/>
    <property type="evidence" value="ECO:0007669"/>
    <property type="project" value="UniProtKB-KW"/>
</dbReference>
<keyword evidence="10" id="KW-0812">Transmembrane</keyword>
<dbReference type="PANTHER" id="PTHR43065:SF10">
    <property type="entry name" value="PEROXIDE STRESS-ACTIVATED HISTIDINE KINASE MAK3"/>
    <property type="match status" value="1"/>
</dbReference>
<dbReference type="PROSITE" id="PS50109">
    <property type="entry name" value="HIS_KIN"/>
    <property type="match status" value="1"/>
</dbReference>
<keyword evidence="10" id="KW-1133">Transmembrane helix</keyword>
<accession>A0A4V1LPC7</accession>
<organism evidence="12 13">
    <name type="scientific">Candidatus Marinarcus aquaticus</name>
    <dbReference type="NCBI Taxonomy" id="2044504"/>
    <lineage>
        <taxon>Bacteria</taxon>
        <taxon>Pseudomonadati</taxon>
        <taxon>Campylobacterota</taxon>
        <taxon>Epsilonproteobacteria</taxon>
        <taxon>Campylobacterales</taxon>
        <taxon>Arcobacteraceae</taxon>
        <taxon>Candidatus Marinarcus</taxon>
    </lineage>
</organism>
<comment type="caution">
    <text evidence="12">The sequence shown here is derived from an EMBL/GenBank/DDBJ whole genome shotgun (WGS) entry which is preliminary data.</text>
</comment>
<name>A0A4V1LPC7_9BACT</name>
<gene>
    <name evidence="12" type="ORF">CRV04_01620</name>
</gene>
<feature type="coiled-coil region" evidence="9">
    <location>
        <begin position="106"/>
        <end position="133"/>
    </location>
</feature>
<reference evidence="12 13" key="1">
    <citation type="submission" date="2017-10" db="EMBL/GenBank/DDBJ databases">
        <title>Genomics of the genus Arcobacter.</title>
        <authorList>
            <person name="Perez-Cataluna A."/>
            <person name="Figueras M.J."/>
        </authorList>
    </citation>
    <scope>NUCLEOTIDE SEQUENCE [LARGE SCALE GENOMIC DNA]</scope>
    <source>
        <strain evidence="12 13">CECT 8987</strain>
    </source>
</reference>
<evidence type="ECO:0000256" key="8">
    <source>
        <dbReference type="ARBA" id="ARBA00023012"/>
    </source>
</evidence>
<evidence type="ECO:0000313" key="13">
    <source>
        <dbReference type="Proteomes" id="UP000290657"/>
    </source>
</evidence>
<comment type="catalytic activity">
    <reaction evidence="1">
        <text>ATP + protein L-histidine = ADP + protein N-phospho-L-histidine.</text>
        <dbReference type="EC" id="2.7.13.3"/>
    </reaction>
</comment>
<keyword evidence="8" id="KW-0902">Two-component regulatory system</keyword>
<feature type="transmembrane region" description="Helical" evidence="10">
    <location>
        <begin position="79"/>
        <end position="102"/>
    </location>
</feature>
<evidence type="ECO:0000259" key="11">
    <source>
        <dbReference type="PROSITE" id="PS50109"/>
    </source>
</evidence>
<evidence type="ECO:0000256" key="6">
    <source>
        <dbReference type="ARBA" id="ARBA00022777"/>
    </source>
</evidence>
<dbReference type="Pfam" id="PF02518">
    <property type="entry name" value="HATPase_c"/>
    <property type="match status" value="1"/>
</dbReference>
<sequence>MFNKEGIPFFVITIPFLSIFFIALFSFSFYLKTVDASFEEELKSYKILYMQTHPNANFDPIEKNKRAIHAQSIETFQTFMVTLTTVTLIFMFLFTILMMSIINDIVKKYVKQVQNKEEKLQNLNKNLVYKVQQGIEEGKKKDKAILMQAKHARMGSMISIIAHQWRQPLTELSGILMELETATRFNKVNKEHILNSVEKSDQMIAFMSNTIDDFRNFYKPDKKKEYFNLKQACESAISLITATLIENEIELKVEVHQNRDVFGYPREFSQVILNLISNAKDILIEKQTPHPFIELSISTKGLNSIICVKDNAGGIQPEFLELVFDPYFSTKDTSKGTGLGLYISKLIIERNMGGELSVYNDHEGAVFKIVLAG</sequence>
<proteinExistence type="predicted"/>
<evidence type="ECO:0000256" key="9">
    <source>
        <dbReference type="SAM" id="Coils"/>
    </source>
</evidence>
<evidence type="ECO:0000256" key="4">
    <source>
        <dbReference type="ARBA" id="ARBA00022679"/>
    </source>
</evidence>
<dbReference type="SUPFAM" id="SSF55874">
    <property type="entry name" value="ATPase domain of HSP90 chaperone/DNA topoisomerase II/histidine kinase"/>
    <property type="match status" value="1"/>
</dbReference>